<dbReference type="RefSeq" id="WP_262486740.1">
    <property type="nucleotide sequence ID" value="NZ_JBJXVJ010000001.1"/>
</dbReference>
<dbReference type="EMBL" id="JBJXVJ010000001">
    <property type="protein sequence ID" value="MFN1216060.1"/>
    <property type="molecule type" value="Genomic_DNA"/>
</dbReference>
<evidence type="ECO:0008006" key="3">
    <source>
        <dbReference type="Google" id="ProtNLM"/>
    </source>
</evidence>
<name>A0ABW9JY93_9FLAO</name>
<reference evidence="1 2" key="1">
    <citation type="submission" date="2024-12" db="EMBL/GenBank/DDBJ databases">
        <title>Draft genome sequence of Chryseobacterium kwangjuense AG447.</title>
        <authorList>
            <person name="Cheptsov V.S."/>
            <person name="Belov A."/>
            <person name="Zavarzina A.G."/>
        </authorList>
    </citation>
    <scope>NUCLEOTIDE SEQUENCE [LARGE SCALE GENOMIC DNA]</scope>
    <source>
        <strain evidence="1 2">AG447</strain>
    </source>
</reference>
<organism evidence="1 2">
    <name type="scientific">Chryseobacterium kwangjuense</name>
    <dbReference type="NCBI Taxonomy" id="267125"/>
    <lineage>
        <taxon>Bacteria</taxon>
        <taxon>Pseudomonadati</taxon>
        <taxon>Bacteroidota</taxon>
        <taxon>Flavobacteriia</taxon>
        <taxon>Flavobacteriales</taxon>
        <taxon>Weeksellaceae</taxon>
        <taxon>Chryseobacterium group</taxon>
        <taxon>Chryseobacterium</taxon>
    </lineage>
</organism>
<sequence length="44" mass="5123">MKFEGPGYTKKKRNRVSLMSDSEIISILVGFYFGADKTSKHYYE</sequence>
<comment type="caution">
    <text evidence="1">The sequence shown here is derived from an EMBL/GenBank/DDBJ whole genome shotgun (WGS) entry which is preliminary data.</text>
</comment>
<evidence type="ECO:0000313" key="1">
    <source>
        <dbReference type="EMBL" id="MFN1216060.1"/>
    </source>
</evidence>
<evidence type="ECO:0000313" key="2">
    <source>
        <dbReference type="Proteomes" id="UP001634154"/>
    </source>
</evidence>
<protein>
    <recommendedName>
        <fullName evidence="3">Transposase</fullName>
    </recommendedName>
</protein>
<accession>A0ABW9JY93</accession>
<keyword evidence="2" id="KW-1185">Reference proteome</keyword>
<gene>
    <name evidence="1" type="ORF">ACKW6Q_03640</name>
</gene>
<proteinExistence type="predicted"/>
<dbReference type="Proteomes" id="UP001634154">
    <property type="component" value="Unassembled WGS sequence"/>
</dbReference>